<keyword evidence="8" id="KW-0249">Electron transport</keyword>
<evidence type="ECO:0000256" key="6">
    <source>
        <dbReference type="ARBA" id="ARBA00022692"/>
    </source>
</evidence>
<accession>A0ABU4PQB3</accession>
<comment type="similarity">
    <text evidence="12">Belongs to the cytochrome b561 family.</text>
</comment>
<name>A0ABU4PQB3_9SPHN</name>
<reference evidence="15 16" key="1">
    <citation type="submission" date="2023-11" db="EMBL/GenBank/DDBJ databases">
        <title>MicrobeMod: A computational toolkit for identifying prokaryotic methylation and restriction-modification with nanopore sequencing.</title>
        <authorList>
            <person name="Crits-Christoph A."/>
            <person name="Kang S.C."/>
            <person name="Lee H."/>
            <person name="Ostrov N."/>
        </authorList>
    </citation>
    <scope>NUCLEOTIDE SEQUENCE [LARGE SCALE GENOMIC DNA]</scope>
    <source>
        <strain evidence="15 16">ATCC 14820</strain>
    </source>
</reference>
<evidence type="ECO:0000256" key="7">
    <source>
        <dbReference type="ARBA" id="ARBA00022723"/>
    </source>
</evidence>
<dbReference type="InterPro" id="IPR016174">
    <property type="entry name" value="Di-haem_cyt_TM"/>
</dbReference>
<keyword evidence="9 13" id="KW-1133">Transmembrane helix</keyword>
<organism evidence="15 16">
    <name type="scientific">Sphingomonas echinoides</name>
    <dbReference type="NCBI Taxonomy" id="59803"/>
    <lineage>
        <taxon>Bacteria</taxon>
        <taxon>Pseudomonadati</taxon>
        <taxon>Pseudomonadota</taxon>
        <taxon>Alphaproteobacteria</taxon>
        <taxon>Sphingomonadales</taxon>
        <taxon>Sphingomonadaceae</taxon>
        <taxon>Sphingomonas</taxon>
    </lineage>
</organism>
<feature type="transmembrane region" description="Helical" evidence="13">
    <location>
        <begin position="45"/>
        <end position="67"/>
    </location>
</feature>
<dbReference type="InterPro" id="IPR052168">
    <property type="entry name" value="Cytochrome_b561_oxidase"/>
</dbReference>
<keyword evidence="6 13" id="KW-0812">Transmembrane</keyword>
<keyword evidence="4" id="KW-1003">Cell membrane</keyword>
<keyword evidence="10" id="KW-0408">Iron</keyword>
<evidence type="ECO:0000256" key="13">
    <source>
        <dbReference type="SAM" id="Phobius"/>
    </source>
</evidence>
<comment type="caution">
    <text evidence="15">The sequence shown here is derived from an EMBL/GenBank/DDBJ whole genome shotgun (WGS) entry which is preliminary data.</text>
</comment>
<dbReference type="InterPro" id="IPR011577">
    <property type="entry name" value="Cyt_b561_bac/Ni-Hgenase"/>
</dbReference>
<evidence type="ECO:0000256" key="1">
    <source>
        <dbReference type="ARBA" id="ARBA00001970"/>
    </source>
</evidence>
<keyword evidence="16" id="KW-1185">Reference proteome</keyword>
<keyword evidence="11 13" id="KW-0472">Membrane</keyword>
<evidence type="ECO:0000256" key="12">
    <source>
        <dbReference type="ARBA" id="ARBA00037975"/>
    </source>
</evidence>
<dbReference type="EMBL" id="JAWXXV010000001">
    <property type="protein sequence ID" value="MDX5986336.1"/>
    <property type="molecule type" value="Genomic_DNA"/>
</dbReference>
<sequence>MAPSDPSACVRMRYSTVAIVLHWAIALLIAYNLTSGLLHDVLPGAVFRFHVSAGITILVLSVARLLWRLTHRPPPLLAVQAWERRTAHGVHALLYAAILILPFSGWALVSAKPPMGSAGAAWNAEHPVGEASSAQRPRGPTMVWGVAPLPLLSQISAIGRTSQGVPAQRELRARIATFHRFGGWVMLALLLLHVAGALKHQWVDRQRALARMGIGR</sequence>
<evidence type="ECO:0000313" key="15">
    <source>
        <dbReference type="EMBL" id="MDX5986336.1"/>
    </source>
</evidence>
<evidence type="ECO:0000256" key="9">
    <source>
        <dbReference type="ARBA" id="ARBA00022989"/>
    </source>
</evidence>
<evidence type="ECO:0000256" key="3">
    <source>
        <dbReference type="ARBA" id="ARBA00022448"/>
    </source>
</evidence>
<feature type="transmembrane region" description="Helical" evidence="13">
    <location>
        <begin position="12"/>
        <end position="33"/>
    </location>
</feature>
<feature type="transmembrane region" description="Helical" evidence="13">
    <location>
        <begin position="88"/>
        <end position="109"/>
    </location>
</feature>
<comment type="cofactor">
    <cofactor evidence="1">
        <name>heme b</name>
        <dbReference type="ChEBI" id="CHEBI:60344"/>
    </cofactor>
</comment>
<keyword evidence="3" id="KW-0813">Transport</keyword>
<gene>
    <name evidence="15" type="ORF">SIL82_18915</name>
</gene>
<keyword evidence="7" id="KW-0479">Metal-binding</keyword>
<evidence type="ECO:0000256" key="4">
    <source>
        <dbReference type="ARBA" id="ARBA00022475"/>
    </source>
</evidence>
<evidence type="ECO:0000256" key="10">
    <source>
        <dbReference type="ARBA" id="ARBA00023004"/>
    </source>
</evidence>
<dbReference type="Proteomes" id="UP001279660">
    <property type="component" value="Unassembled WGS sequence"/>
</dbReference>
<dbReference type="RefSeq" id="WP_209516951.1">
    <property type="nucleotide sequence ID" value="NZ_JAWXXV010000001.1"/>
</dbReference>
<evidence type="ECO:0000256" key="2">
    <source>
        <dbReference type="ARBA" id="ARBA00004651"/>
    </source>
</evidence>
<comment type="subcellular location">
    <subcellularLocation>
        <location evidence="2">Cell membrane</location>
        <topology evidence="2">Multi-pass membrane protein</topology>
    </subcellularLocation>
</comment>
<evidence type="ECO:0000259" key="14">
    <source>
        <dbReference type="Pfam" id="PF01292"/>
    </source>
</evidence>
<feature type="domain" description="Cytochrome b561 bacterial/Ni-hydrogenase" evidence="14">
    <location>
        <begin position="13"/>
        <end position="212"/>
    </location>
</feature>
<dbReference type="PANTHER" id="PTHR30529">
    <property type="entry name" value="CYTOCHROME B561"/>
    <property type="match status" value="1"/>
</dbReference>
<dbReference type="Pfam" id="PF01292">
    <property type="entry name" value="Ni_hydr_CYTB"/>
    <property type="match status" value="1"/>
</dbReference>
<dbReference type="PANTHER" id="PTHR30529:SF1">
    <property type="entry name" value="CYTOCHROME B561 HOMOLOG 2"/>
    <property type="match status" value="1"/>
</dbReference>
<evidence type="ECO:0000313" key="16">
    <source>
        <dbReference type="Proteomes" id="UP001279660"/>
    </source>
</evidence>
<evidence type="ECO:0000256" key="5">
    <source>
        <dbReference type="ARBA" id="ARBA00022617"/>
    </source>
</evidence>
<dbReference type="SUPFAM" id="SSF81342">
    <property type="entry name" value="Transmembrane di-heme cytochromes"/>
    <property type="match status" value="1"/>
</dbReference>
<evidence type="ECO:0000256" key="11">
    <source>
        <dbReference type="ARBA" id="ARBA00023136"/>
    </source>
</evidence>
<evidence type="ECO:0000256" key="8">
    <source>
        <dbReference type="ARBA" id="ARBA00022982"/>
    </source>
</evidence>
<protein>
    <submittedName>
        <fullName evidence="15">Cytochrome b</fullName>
    </submittedName>
</protein>
<feature type="transmembrane region" description="Helical" evidence="13">
    <location>
        <begin position="181"/>
        <end position="198"/>
    </location>
</feature>
<keyword evidence="5" id="KW-0349">Heme</keyword>
<proteinExistence type="inferred from homology"/>